<reference evidence="2" key="1">
    <citation type="submission" date="2020-03" db="EMBL/GenBank/DDBJ databases">
        <title>FDA dAtabase for Regulatory Grade micrObial Sequences (FDA-ARGOS): Supporting development and validation of Infectious Disease Dx tests.</title>
        <authorList>
            <person name="Campos J."/>
            <person name="Goldberg B."/>
            <person name="Tallon L."/>
            <person name="Sadzewicz L."/>
            <person name="Vavikolanu K."/>
            <person name="Mehta A."/>
            <person name="Aluvathingal J."/>
            <person name="Nadendla S."/>
            <person name="Nandy P."/>
            <person name="Geyer C."/>
            <person name="Yan Y."/>
            <person name="Sichtig H."/>
        </authorList>
    </citation>
    <scope>NUCLEOTIDE SEQUENCE [LARGE SCALE GENOMIC DNA]</scope>
    <source>
        <strain evidence="2">FDAARGOS_652</strain>
    </source>
</reference>
<evidence type="ECO:0000313" key="3">
    <source>
        <dbReference type="Proteomes" id="UP000590412"/>
    </source>
</evidence>
<feature type="region of interest" description="Disordered" evidence="1">
    <location>
        <begin position="185"/>
        <end position="209"/>
    </location>
</feature>
<accession>A0A8X7NPU1</accession>
<dbReference type="Proteomes" id="UP000590412">
    <property type="component" value="Unassembled WGS sequence"/>
</dbReference>
<evidence type="ECO:0000256" key="1">
    <source>
        <dbReference type="SAM" id="MobiDB-lite"/>
    </source>
</evidence>
<evidence type="ECO:0000313" key="2">
    <source>
        <dbReference type="EMBL" id="KAF6058676.1"/>
    </source>
</evidence>
<feature type="compositionally biased region" description="Acidic residues" evidence="1">
    <location>
        <begin position="189"/>
        <end position="203"/>
    </location>
</feature>
<dbReference type="OrthoDB" id="4096201at2759"/>
<proteinExistence type="predicted"/>
<gene>
    <name evidence="2" type="ORF">FOB60_000258</name>
</gene>
<name>A0A8X7NPU1_CANPA</name>
<sequence>MALCPKPYTFEKHFAASSRPSSHINTNGRGASKRGCDFLYPSTTANKRICLQQSRRNDFELADQDLDNNKYYSSSSDDADSEDEQSCYNADQIRAKRRASTRASFSIDPKLSKAISQYSDDEDEDEDQVRERYYNTKVKSPCCSRRTSDSSIKILRSEDEIENLDCKLASSPVNSSLSLKKMLVGGGNECDDDDDDEEEEESDSNNQSVAIADRNARARCFEYLVGAIDEAWARYCDATAYVEDEVHGYITPASLASGDDDEEEEDDNKELMNVKCRLLKSKDFLQDHIESFDMNDVKKFWHRWDITKYQMLDVMEDEDDVLEELESGRRIF</sequence>
<comment type="caution">
    <text evidence="2">The sequence shown here is derived from an EMBL/GenBank/DDBJ whole genome shotgun (WGS) entry which is preliminary data.</text>
</comment>
<organism evidence="2 3">
    <name type="scientific">Candida parapsilosis</name>
    <name type="common">Yeast</name>
    <dbReference type="NCBI Taxonomy" id="5480"/>
    <lineage>
        <taxon>Eukaryota</taxon>
        <taxon>Fungi</taxon>
        <taxon>Dikarya</taxon>
        <taxon>Ascomycota</taxon>
        <taxon>Saccharomycotina</taxon>
        <taxon>Pichiomycetes</taxon>
        <taxon>Debaryomycetaceae</taxon>
        <taxon>Candida/Lodderomyces clade</taxon>
        <taxon>Candida</taxon>
    </lineage>
</organism>
<dbReference type="EMBL" id="JABWAB010000001">
    <property type="protein sequence ID" value="KAF6058676.1"/>
    <property type="molecule type" value="Genomic_DNA"/>
</dbReference>
<protein>
    <submittedName>
        <fullName evidence="2">Uncharacterized protein</fullName>
    </submittedName>
</protein>
<dbReference type="AlphaFoldDB" id="A0A8X7NPU1"/>